<reference evidence="4" key="1">
    <citation type="journal article" date="2021" name="Mol. Ecol. Resour.">
        <title>Apolygus lucorum genome provides insights into omnivorousness and mesophyll feeding.</title>
        <authorList>
            <person name="Liu Y."/>
            <person name="Liu H."/>
            <person name="Wang H."/>
            <person name="Huang T."/>
            <person name="Liu B."/>
            <person name="Yang B."/>
            <person name="Yin L."/>
            <person name="Li B."/>
            <person name="Zhang Y."/>
            <person name="Zhang S."/>
            <person name="Jiang F."/>
            <person name="Zhang X."/>
            <person name="Ren Y."/>
            <person name="Wang B."/>
            <person name="Wang S."/>
            <person name="Lu Y."/>
            <person name="Wu K."/>
            <person name="Fan W."/>
            <person name="Wang G."/>
        </authorList>
    </citation>
    <scope>NUCLEOTIDE SEQUENCE</scope>
    <source>
        <strain evidence="4">12Hb</strain>
    </source>
</reference>
<protein>
    <submittedName>
        <fullName evidence="4">Uncharacterized protein</fullName>
    </submittedName>
</protein>
<comment type="caution">
    <text evidence="4">The sequence shown here is derived from an EMBL/GenBank/DDBJ whole genome shotgun (WGS) entry which is preliminary data.</text>
</comment>
<dbReference type="InterPro" id="IPR011990">
    <property type="entry name" value="TPR-like_helical_dom_sf"/>
</dbReference>
<gene>
    <name evidence="4" type="ORF">GE061_019125</name>
</gene>
<dbReference type="Pfam" id="PF13374">
    <property type="entry name" value="TPR_10"/>
    <property type="match status" value="1"/>
</dbReference>
<dbReference type="InterPro" id="IPR036770">
    <property type="entry name" value="Ankyrin_rpt-contain_sf"/>
</dbReference>
<feature type="repeat" description="ANK" evidence="3">
    <location>
        <begin position="1616"/>
        <end position="1639"/>
    </location>
</feature>
<evidence type="ECO:0000256" key="3">
    <source>
        <dbReference type="PROSITE-ProRule" id="PRU00023"/>
    </source>
</evidence>
<feature type="repeat" description="ANK" evidence="3">
    <location>
        <begin position="507"/>
        <end position="539"/>
    </location>
</feature>
<feature type="repeat" description="ANK" evidence="3">
    <location>
        <begin position="337"/>
        <end position="360"/>
    </location>
</feature>
<accession>A0A8S9X9F7</accession>
<feature type="repeat" description="ANK" evidence="3">
    <location>
        <begin position="1656"/>
        <end position="1688"/>
    </location>
</feature>
<name>A0A8S9X9F7_APOLU</name>
<dbReference type="SMART" id="SM00248">
    <property type="entry name" value="ANK"/>
    <property type="match status" value="31"/>
</dbReference>
<feature type="repeat" description="ANK" evidence="3">
    <location>
        <begin position="766"/>
        <end position="798"/>
    </location>
</feature>
<feature type="repeat" description="ANK" evidence="3">
    <location>
        <begin position="602"/>
        <end position="634"/>
    </location>
</feature>
<dbReference type="SUPFAM" id="SSF48452">
    <property type="entry name" value="TPR-like"/>
    <property type="match status" value="1"/>
</dbReference>
<dbReference type="SUPFAM" id="SSF48403">
    <property type="entry name" value="Ankyrin repeat"/>
    <property type="match status" value="4"/>
</dbReference>
<evidence type="ECO:0000256" key="2">
    <source>
        <dbReference type="ARBA" id="ARBA00023043"/>
    </source>
</evidence>
<dbReference type="PANTHER" id="PTHR24126:SF14">
    <property type="entry name" value="ANK_REP_REGION DOMAIN-CONTAINING PROTEIN"/>
    <property type="match status" value="1"/>
</dbReference>
<dbReference type="PROSITE" id="PS50297">
    <property type="entry name" value="ANK_REP_REGION"/>
    <property type="match status" value="22"/>
</dbReference>
<dbReference type="Pfam" id="PF00023">
    <property type="entry name" value="Ank"/>
    <property type="match status" value="2"/>
</dbReference>
<organism evidence="4 5">
    <name type="scientific">Apolygus lucorum</name>
    <name type="common">Small green plant bug</name>
    <name type="synonym">Lygocoris lucorum</name>
    <dbReference type="NCBI Taxonomy" id="248454"/>
    <lineage>
        <taxon>Eukaryota</taxon>
        <taxon>Metazoa</taxon>
        <taxon>Ecdysozoa</taxon>
        <taxon>Arthropoda</taxon>
        <taxon>Hexapoda</taxon>
        <taxon>Insecta</taxon>
        <taxon>Pterygota</taxon>
        <taxon>Neoptera</taxon>
        <taxon>Paraneoptera</taxon>
        <taxon>Hemiptera</taxon>
        <taxon>Heteroptera</taxon>
        <taxon>Panheteroptera</taxon>
        <taxon>Cimicomorpha</taxon>
        <taxon>Miridae</taxon>
        <taxon>Mirini</taxon>
        <taxon>Apolygus</taxon>
    </lineage>
</organism>
<feature type="repeat" description="ANK" evidence="3">
    <location>
        <begin position="569"/>
        <end position="601"/>
    </location>
</feature>
<feature type="repeat" description="ANK" evidence="3">
    <location>
        <begin position="1583"/>
        <end position="1615"/>
    </location>
</feature>
<keyword evidence="2 3" id="KW-0040">ANK repeat</keyword>
<evidence type="ECO:0000313" key="5">
    <source>
        <dbReference type="Proteomes" id="UP000466442"/>
    </source>
</evidence>
<feature type="repeat" description="ANK" evidence="3">
    <location>
        <begin position="991"/>
        <end position="1023"/>
    </location>
</feature>
<feature type="repeat" description="ANK" evidence="3">
    <location>
        <begin position="921"/>
        <end position="953"/>
    </location>
</feature>
<dbReference type="Proteomes" id="UP000466442">
    <property type="component" value="Linkage Group LG9"/>
</dbReference>
<feature type="repeat" description="ANK" evidence="3">
    <location>
        <begin position="371"/>
        <end position="403"/>
    </location>
</feature>
<keyword evidence="1" id="KW-0677">Repeat</keyword>
<dbReference type="Pfam" id="PF12796">
    <property type="entry name" value="Ank_2"/>
    <property type="match status" value="8"/>
</dbReference>
<evidence type="ECO:0000313" key="4">
    <source>
        <dbReference type="EMBL" id="KAF6204958.1"/>
    </source>
</evidence>
<feature type="repeat" description="ANK" evidence="3">
    <location>
        <begin position="1206"/>
        <end position="1238"/>
    </location>
</feature>
<feature type="repeat" description="ANK" evidence="3">
    <location>
        <begin position="888"/>
        <end position="920"/>
    </location>
</feature>
<dbReference type="Pfam" id="PF13637">
    <property type="entry name" value="Ank_4"/>
    <property type="match status" value="2"/>
</dbReference>
<evidence type="ECO:0000256" key="1">
    <source>
        <dbReference type="ARBA" id="ARBA00022737"/>
    </source>
</evidence>
<keyword evidence="5" id="KW-1185">Reference proteome</keyword>
<dbReference type="PRINTS" id="PR01415">
    <property type="entry name" value="ANKYRIN"/>
</dbReference>
<feature type="repeat" description="ANK" evidence="3">
    <location>
        <begin position="1094"/>
        <end position="1119"/>
    </location>
</feature>
<dbReference type="PROSITE" id="PS50088">
    <property type="entry name" value="ANK_REPEAT"/>
    <property type="match status" value="23"/>
</dbReference>
<proteinExistence type="predicted"/>
<dbReference type="PANTHER" id="PTHR24126">
    <property type="entry name" value="ANKYRIN REPEAT, PH AND SEC7 DOMAIN CONTAINING PROTEIN SECG-RELATED"/>
    <property type="match status" value="1"/>
</dbReference>
<dbReference type="Gene3D" id="1.25.40.10">
    <property type="entry name" value="Tetratricopeptide repeat domain"/>
    <property type="match status" value="1"/>
</dbReference>
<feature type="repeat" description="ANK" evidence="3">
    <location>
        <begin position="954"/>
        <end position="986"/>
    </location>
</feature>
<feature type="repeat" description="ANK" evidence="3">
    <location>
        <begin position="474"/>
        <end position="506"/>
    </location>
</feature>
<feature type="repeat" description="ANK" evidence="3">
    <location>
        <begin position="700"/>
        <end position="727"/>
    </location>
</feature>
<dbReference type="InterPro" id="IPR002110">
    <property type="entry name" value="Ankyrin_rpt"/>
</dbReference>
<dbReference type="OrthoDB" id="6624858at2759"/>
<feature type="repeat" description="ANK" evidence="3">
    <location>
        <begin position="1173"/>
        <end position="1205"/>
    </location>
</feature>
<feature type="repeat" description="ANK" evidence="3">
    <location>
        <begin position="1024"/>
        <end position="1051"/>
    </location>
</feature>
<feature type="repeat" description="ANK" evidence="3">
    <location>
        <begin position="733"/>
        <end position="765"/>
    </location>
</feature>
<feature type="repeat" description="ANK" evidence="3">
    <location>
        <begin position="667"/>
        <end position="699"/>
    </location>
</feature>
<sequence>MLINLYERIGIDLIHPSYSDSYKHNAFYYAMRSNDVKLVDLLIEKWPRFNLGENIECFEEILSGSYQDLTLRNVALSSEMHLCVESRLLDFRLAINNNSELDENLHTELKNHNIKFPFSSFETELSPEKIETAHAADRTLEIKQLVEVGNCGNKTKHYDLALEERKSTLSILELLMVETFYSMGHTENCGTKCHAFIDARVPILYGSDLVDYLIHKKDIVDICSDNSATSLINNARLIVTGNFEKCLIDKTLFDLNELIERDYQINNVVCFQHQLLQALSDGKMETMNLCLENGSDIFGRTYDNNSALHYAAKGPSSGSLKYILDQWKLEVYQQNNDGMNPLHLAAYNGHAENVKLLLNRVKKSVDTPDKFGWTALHYSVSTKYITVTKMLLMFEADPNSISQEGHTPLKQALYSKNVEASKVILQNTNFCYGDTIGTSPLSVAAENGLLELLPALIKLEAKHSEQRKSSAVTKPPTPLHYAAKKGQIESIKVLLQNGWVLNAETLDGHTPLYCAVLGNKEEVVRFLLNKGADARNADIIFRAAANGNKKIMEMLISAKAPVNTIEAVSGITLLHVVADHNRKDLVELLIKNGIKVNAKDIGGRTALHYCARKGHYKLSKLLMKYGAKNNIGDMSNRPPHLYAVLGKHQNIVELMVTNSNVNDVDCKGLNALHYSCQLGSTGIARYLLGKGAEVNAKTIMGATPLLLALLAGHEDVATLLCKKGASITDAIGRGSTPCHLAAAIGQTKVIKLLLKLGADVNKIDSNGWTPLHRACESGSLDCTTQLIDEGCSVNSPAERGITPLFLSVRSNNINVVKLLVNKGAKFDENALNEAARLGFANIMELLLDRFPNSSNGTQLLSIAVGNLQPEIIKMLVDRGADVNAENREGSKPLHTAAFMGSCEMIQLMLELGADPNAKLSDGVTPLHLAAKVGHRNSVETLLIRQSNILAEDSKGRTPLSIAIRYGHTSIVKLFLNHNKSINLNDFYVTEKRISLLQIASVFGEIEIVKLLVQRGANIDKKDEEGCKAIHYATIGGYADVVKFFLSAGMDIYDSPGNGNNLLHLLSMEGRCNRLSVAKLLVCEKNMDPNRCNDYGRSPLQSALILGDIELIEFFLENGSYFDKKICNEITMSITIRLIFDSVEQLFAGAKRGNILQVLNSIHRGAVVNVRNERNETPLLCSSWKGKTIIVKELLENGANPDLADKSGSTPLHYASKFSHYSIVIALLESGSVFEPFNNAGKTPRDYATDVEISKFLKLIEHTFLMIKSRDIVILDTLQKMKLRPHEVRALINCRNREGKTIMACALLVNFPDVRRLRSVFCNNQNLERAIKSLYLERSGASLTCAKLERHHPKSLLVIEDCMINIELDLVAALSLCGEQEYDEGIFELGKIHEICKKMIGENGGLTIAVESLRAIALMEKGKSKCALKLLENIIERQRSVLSPMHIELIETEMLMSKALCSLGKLDEALKINYELIERFEFIDGNDNQIKFEIEDDIAMILLEKGKLDEALNLHEQVLEKRNMTLGPKHRETLRRELIWSSEDSPSEERIDKFKVFQAISRGDVAVVTKMFENGMDLNSTDAEGRTALHYAVSSGNVSLVERLIDHGANVKVKSKKGNTPLHSAALLGSAEISEILLKRVKVTERRDFVDSKTIKSGMTALHVAASRGKLEVAKILLKYGATFNVNNHEDKIPMDLSINEEVTSILRKLDKVFTTVTATSSYLTECDEDMNAILRASRNADGRSLTAEIVKCKELLDKLV</sequence>
<dbReference type="EMBL" id="WIXP02000009">
    <property type="protein sequence ID" value="KAF6204958.1"/>
    <property type="molecule type" value="Genomic_DNA"/>
</dbReference>
<dbReference type="Gene3D" id="1.25.40.20">
    <property type="entry name" value="Ankyrin repeat-containing domain"/>
    <property type="match status" value="10"/>
</dbReference>
<feature type="repeat" description="ANK" evidence="3">
    <location>
        <begin position="799"/>
        <end position="831"/>
    </location>
</feature>
<feature type="repeat" description="ANK" evidence="3">
    <location>
        <begin position="855"/>
        <end position="887"/>
    </location>
</feature>